<dbReference type="GO" id="GO:0006952">
    <property type="term" value="P:defense response"/>
    <property type="evidence" value="ECO:0007669"/>
    <property type="project" value="UniProtKB-ARBA"/>
</dbReference>
<keyword evidence="5 12" id="KW-0812">Transmembrane</keyword>
<dbReference type="InterPro" id="IPR000719">
    <property type="entry name" value="Prot_kinase_dom"/>
</dbReference>
<dbReference type="GO" id="GO:0016020">
    <property type="term" value="C:membrane"/>
    <property type="evidence" value="ECO:0007669"/>
    <property type="project" value="UniProtKB-SubCell"/>
</dbReference>
<evidence type="ECO:0000256" key="3">
    <source>
        <dbReference type="ARBA" id="ARBA00022553"/>
    </source>
</evidence>
<feature type="signal peptide" evidence="13">
    <location>
        <begin position="1"/>
        <end position="21"/>
    </location>
</feature>
<evidence type="ECO:0000256" key="1">
    <source>
        <dbReference type="ARBA" id="ARBA00004479"/>
    </source>
</evidence>
<reference evidence="15 16" key="1">
    <citation type="submission" date="2018-06" db="EMBL/GenBank/DDBJ databases">
        <title>The Genome of Cuscuta australis (Dodder) Provides Insight into the Evolution of Plant Parasitism.</title>
        <authorList>
            <person name="Liu H."/>
        </authorList>
    </citation>
    <scope>NUCLEOTIDE SEQUENCE [LARGE SCALE GENOMIC DNA]</scope>
    <source>
        <strain evidence="16">cv. Yunnan</strain>
        <tissue evidence="15">Vines</tissue>
    </source>
</reference>
<evidence type="ECO:0000256" key="12">
    <source>
        <dbReference type="SAM" id="Phobius"/>
    </source>
</evidence>
<feature type="chain" id="PRO_5016360831" description="Protein kinase domain-containing protein" evidence="13">
    <location>
        <begin position="22"/>
        <end position="766"/>
    </location>
</feature>
<evidence type="ECO:0000256" key="2">
    <source>
        <dbReference type="ARBA" id="ARBA00009592"/>
    </source>
</evidence>
<dbReference type="Proteomes" id="UP000249390">
    <property type="component" value="Unassembled WGS sequence"/>
</dbReference>
<feature type="transmembrane region" description="Helical" evidence="12">
    <location>
        <begin position="326"/>
        <end position="348"/>
    </location>
</feature>
<dbReference type="PRINTS" id="PR00019">
    <property type="entry name" value="LEURICHRPT"/>
</dbReference>
<evidence type="ECO:0000256" key="7">
    <source>
        <dbReference type="ARBA" id="ARBA00022737"/>
    </source>
</evidence>
<keyword evidence="8 12" id="KW-1133">Transmembrane helix</keyword>
<dbReference type="SMART" id="SM00369">
    <property type="entry name" value="LRR_TYP"/>
    <property type="match status" value="3"/>
</dbReference>
<keyword evidence="6 13" id="KW-0732">Signal</keyword>
<comment type="subcellular location">
    <subcellularLocation>
        <location evidence="1">Membrane</location>
        <topology evidence="1">Single-pass type I membrane protein</topology>
    </subcellularLocation>
</comment>
<feature type="compositionally biased region" description="Polar residues" evidence="11">
    <location>
        <begin position="306"/>
        <end position="318"/>
    </location>
</feature>
<dbReference type="Pfam" id="PF00560">
    <property type="entry name" value="LRR_1"/>
    <property type="match status" value="3"/>
</dbReference>
<dbReference type="InterPro" id="IPR011009">
    <property type="entry name" value="Kinase-like_dom_sf"/>
</dbReference>
<evidence type="ECO:0000313" key="15">
    <source>
        <dbReference type="EMBL" id="RAL46704.1"/>
    </source>
</evidence>
<feature type="domain" description="Protein kinase" evidence="14">
    <location>
        <begin position="444"/>
        <end position="753"/>
    </location>
</feature>
<dbReference type="InterPro" id="IPR032675">
    <property type="entry name" value="LRR_dom_sf"/>
</dbReference>
<dbReference type="Gene3D" id="1.10.510.10">
    <property type="entry name" value="Transferase(Phosphotransferase) domain 1"/>
    <property type="match status" value="1"/>
</dbReference>
<keyword evidence="16" id="KW-1185">Reference proteome</keyword>
<comment type="similarity">
    <text evidence="2">Belongs to the RLP family.</text>
</comment>
<feature type="region of interest" description="Disordered" evidence="11">
    <location>
        <begin position="609"/>
        <end position="640"/>
    </location>
</feature>
<name>A0A328DM66_9ASTE</name>
<dbReference type="Pfam" id="PF13855">
    <property type="entry name" value="LRR_8"/>
    <property type="match status" value="1"/>
</dbReference>
<organism evidence="15 16">
    <name type="scientific">Cuscuta australis</name>
    <dbReference type="NCBI Taxonomy" id="267555"/>
    <lineage>
        <taxon>Eukaryota</taxon>
        <taxon>Viridiplantae</taxon>
        <taxon>Streptophyta</taxon>
        <taxon>Embryophyta</taxon>
        <taxon>Tracheophyta</taxon>
        <taxon>Spermatophyta</taxon>
        <taxon>Magnoliopsida</taxon>
        <taxon>eudicotyledons</taxon>
        <taxon>Gunneridae</taxon>
        <taxon>Pentapetalae</taxon>
        <taxon>asterids</taxon>
        <taxon>lamiids</taxon>
        <taxon>Solanales</taxon>
        <taxon>Convolvulaceae</taxon>
        <taxon>Cuscuteae</taxon>
        <taxon>Cuscuta</taxon>
        <taxon>Cuscuta subgen. Grammica</taxon>
        <taxon>Cuscuta sect. Cleistogrammica</taxon>
    </lineage>
</organism>
<dbReference type="CDD" id="cd14066">
    <property type="entry name" value="STKc_IRAK"/>
    <property type="match status" value="1"/>
</dbReference>
<protein>
    <recommendedName>
        <fullName evidence="14">Protein kinase domain-containing protein</fullName>
    </recommendedName>
</protein>
<dbReference type="GO" id="GO:0004672">
    <property type="term" value="F:protein kinase activity"/>
    <property type="evidence" value="ECO:0007669"/>
    <property type="project" value="InterPro"/>
</dbReference>
<evidence type="ECO:0000256" key="8">
    <source>
        <dbReference type="ARBA" id="ARBA00022989"/>
    </source>
</evidence>
<accession>A0A328DM66</accession>
<dbReference type="Pfam" id="PF00069">
    <property type="entry name" value="Pkinase"/>
    <property type="match status" value="1"/>
</dbReference>
<dbReference type="PANTHER" id="PTHR48007">
    <property type="entry name" value="LEUCINE-RICH REPEAT RECEPTOR-LIKE PROTEIN KINASE PXC1"/>
    <property type="match status" value="1"/>
</dbReference>
<dbReference type="GO" id="GO:0005524">
    <property type="term" value="F:ATP binding"/>
    <property type="evidence" value="ECO:0007669"/>
    <property type="project" value="InterPro"/>
</dbReference>
<dbReference type="InterPro" id="IPR013210">
    <property type="entry name" value="LRR_N_plant-typ"/>
</dbReference>
<dbReference type="SUPFAM" id="SSF52058">
    <property type="entry name" value="L domain-like"/>
    <property type="match status" value="1"/>
</dbReference>
<dbReference type="PANTHER" id="PTHR48007:SF47">
    <property type="entry name" value="PROTEIN KINASE DOMAIN-CONTAINING PROTEIN"/>
    <property type="match status" value="1"/>
</dbReference>
<gene>
    <name evidence="15" type="ORF">DM860_004983</name>
</gene>
<proteinExistence type="inferred from homology"/>
<dbReference type="GO" id="GO:0051707">
    <property type="term" value="P:response to other organism"/>
    <property type="evidence" value="ECO:0007669"/>
    <property type="project" value="UniProtKB-ARBA"/>
</dbReference>
<sequence>MTFHFLFVFFFLLLFVLPSLSLNGDGVLLMSFKSSVLRDPLGVLGNWNAADETPCSWRGVTCEDDASGGISGGGLRVTRLSLPDSMILASVHESLGMVRFLRFLDLSNNSINGSIPLGLFDASELQRLDFSNNRISGELPEAVGRLKNLRSLNLSGNALGGSIPGSLCGLQNLVSVNLKDNYFSGPLPGGFYAVQELDLSSNLINGSLPPEFGGANLRYFNASFNRLSGEIPPEFSAGIPPGATLDLSFNNLTGAIPDSSVFLDQDARAYSGNAGLCGVPLENLCLSPAPTSPPAIAAIPKSIESNPDSGPRSSTASHNRLKTGTIIAIVAGDIAALGAIALLFIYLYGSKKQRPAECSKEKKPPENAKYYDWASSSAPSPAEHSWLKPLGCLKSQSRTDTDETSETSSSESPKQSHVEAEQQKTGEVVTLDGEKELELETLLKASAYILGASGPSIMYKAVLEDGTALAVRRIGESGVERFREFEMQVRVIAKLVHPNLVRIRGFYWGADEKLVIYDFVPNGSLANTRYRKAGCSPCHLPWRLRLKIAKGVARGLAYIHDRKHVHGNLKPSNILLGSDMEPKIGDFGLERLVPAGESGYRAYGSARNFGSKRSTASRDSFHDYASGPTPTPSPSGFGISPYQAPESLRSLKPNPKWDVFSFGVILLEFLTGRVIVSDEICPGPVVEDAKLEDDDEKSRALKIADVAIRADMEGREEALLALIRLGYNCISHTPQKRPPMKEVLQALEKFPIIRSSSSSSSPPYYF</sequence>
<keyword evidence="4" id="KW-0433">Leucine-rich repeat</keyword>
<dbReference type="SUPFAM" id="SSF56112">
    <property type="entry name" value="Protein kinase-like (PK-like)"/>
    <property type="match status" value="1"/>
</dbReference>
<dbReference type="Gene3D" id="3.30.200.20">
    <property type="entry name" value="Phosphorylase Kinase, domain 1"/>
    <property type="match status" value="1"/>
</dbReference>
<evidence type="ECO:0000256" key="11">
    <source>
        <dbReference type="SAM" id="MobiDB-lite"/>
    </source>
</evidence>
<evidence type="ECO:0000256" key="4">
    <source>
        <dbReference type="ARBA" id="ARBA00022614"/>
    </source>
</evidence>
<evidence type="ECO:0000256" key="9">
    <source>
        <dbReference type="ARBA" id="ARBA00023136"/>
    </source>
</evidence>
<evidence type="ECO:0000313" key="16">
    <source>
        <dbReference type="Proteomes" id="UP000249390"/>
    </source>
</evidence>
<dbReference type="FunFam" id="3.80.10.10:FF:000722">
    <property type="entry name" value="Leucine-rich repeat receptor-like protein kinase"/>
    <property type="match status" value="1"/>
</dbReference>
<dbReference type="FunFam" id="3.80.10.10:FF:000275">
    <property type="entry name" value="Leucine-rich repeat receptor-like protein kinase"/>
    <property type="match status" value="1"/>
</dbReference>
<keyword evidence="7" id="KW-0677">Repeat</keyword>
<keyword evidence="9 12" id="KW-0472">Membrane</keyword>
<feature type="region of interest" description="Disordered" evidence="11">
    <location>
        <begin position="394"/>
        <end position="427"/>
    </location>
</feature>
<dbReference type="Gene3D" id="3.80.10.10">
    <property type="entry name" value="Ribonuclease Inhibitor"/>
    <property type="match status" value="2"/>
</dbReference>
<dbReference type="InterPro" id="IPR046959">
    <property type="entry name" value="PRK1-6/SRF4-like"/>
</dbReference>
<evidence type="ECO:0000259" key="14">
    <source>
        <dbReference type="PROSITE" id="PS50011"/>
    </source>
</evidence>
<dbReference type="InterPro" id="IPR001611">
    <property type="entry name" value="Leu-rich_rpt"/>
</dbReference>
<evidence type="ECO:0000256" key="13">
    <source>
        <dbReference type="SAM" id="SignalP"/>
    </source>
</evidence>
<feature type="region of interest" description="Disordered" evidence="11">
    <location>
        <begin position="296"/>
        <end position="318"/>
    </location>
</feature>
<dbReference type="AlphaFoldDB" id="A0A328DM66"/>
<dbReference type="Pfam" id="PF08263">
    <property type="entry name" value="LRRNT_2"/>
    <property type="match status" value="1"/>
</dbReference>
<dbReference type="InterPro" id="IPR003591">
    <property type="entry name" value="Leu-rich_rpt_typical-subtyp"/>
</dbReference>
<evidence type="ECO:0000256" key="6">
    <source>
        <dbReference type="ARBA" id="ARBA00022729"/>
    </source>
</evidence>
<evidence type="ECO:0000256" key="10">
    <source>
        <dbReference type="ARBA" id="ARBA00023180"/>
    </source>
</evidence>
<dbReference type="EMBL" id="NQVE01000122">
    <property type="protein sequence ID" value="RAL46704.1"/>
    <property type="molecule type" value="Genomic_DNA"/>
</dbReference>
<dbReference type="PROSITE" id="PS50011">
    <property type="entry name" value="PROTEIN_KINASE_DOM"/>
    <property type="match status" value="1"/>
</dbReference>
<evidence type="ECO:0000256" key="5">
    <source>
        <dbReference type="ARBA" id="ARBA00022692"/>
    </source>
</evidence>
<feature type="compositionally biased region" description="Basic and acidic residues" evidence="11">
    <location>
        <begin position="414"/>
        <end position="424"/>
    </location>
</feature>
<keyword evidence="10" id="KW-0325">Glycoprotein</keyword>
<feature type="compositionally biased region" description="Low complexity" evidence="11">
    <location>
        <begin position="296"/>
        <end position="305"/>
    </location>
</feature>
<keyword evidence="3" id="KW-0597">Phosphoprotein</keyword>
<comment type="caution">
    <text evidence="15">The sequence shown here is derived from an EMBL/GenBank/DDBJ whole genome shotgun (WGS) entry which is preliminary data.</text>
</comment>